<dbReference type="Gene3D" id="3.40.47.10">
    <property type="match status" value="1"/>
</dbReference>
<feature type="region of interest" description="N-terminal hotdog fold" evidence="4">
    <location>
        <begin position="1351"/>
        <end position="1478"/>
    </location>
</feature>
<comment type="caution">
    <text evidence="7">The sequence shown here is derived from an EMBL/GenBank/DDBJ whole genome shotgun (WGS) entry which is preliminary data.</text>
</comment>
<feature type="active site" description="Proton acceptor; for dehydratase activity" evidence="4">
    <location>
        <position position="1381"/>
    </location>
</feature>
<dbReference type="Pfam" id="PF02801">
    <property type="entry name" value="Ketoacyl-synt_C"/>
    <property type="match status" value="1"/>
</dbReference>
<gene>
    <name evidence="7" type="ORF">PMH09_13710</name>
</gene>
<dbReference type="Gene3D" id="3.10.129.110">
    <property type="entry name" value="Polyketide synthase dehydratase"/>
    <property type="match status" value="1"/>
</dbReference>
<dbReference type="SMART" id="SM00827">
    <property type="entry name" value="PKS_AT"/>
    <property type="match status" value="1"/>
</dbReference>
<dbReference type="SMART" id="SM00822">
    <property type="entry name" value="PKS_KR"/>
    <property type="match status" value="1"/>
</dbReference>
<protein>
    <submittedName>
        <fullName evidence="7">Type I polyketide synthase</fullName>
    </submittedName>
</protein>
<reference evidence="7 8" key="1">
    <citation type="submission" date="2023-01" db="EMBL/GenBank/DDBJ databases">
        <title>Novel diversity within Roseofilum (Cyanobacteria; Desertifilaceae) from marine benthic mats with descriptions of four novel species.</title>
        <authorList>
            <person name="Wang Y."/>
            <person name="Berthold D.E."/>
            <person name="Hu J."/>
            <person name="Lefler F.W."/>
            <person name="Laughinghouse H.D. IV."/>
        </authorList>
    </citation>
    <scope>NUCLEOTIDE SEQUENCE [LARGE SCALE GENOMIC DNA]</scope>
    <source>
        <strain evidence="7 8">BLCC-M143</strain>
    </source>
</reference>
<proteinExistence type="predicted"/>
<dbReference type="Pfam" id="PF00698">
    <property type="entry name" value="Acyl_transf_1"/>
    <property type="match status" value="1"/>
</dbReference>
<dbReference type="Pfam" id="PF14765">
    <property type="entry name" value="PS-DH"/>
    <property type="match status" value="1"/>
</dbReference>
<accession>A0ABT7BZL0</accession>
<dbReference type="PANTHER" id="PTHR43775:SF51">
    <property type="entry name" value="INACTIVE PHENOLPHTHIOCEROL SYNTHESIS POLYKETIDE SYNTHASE TYPE I PKS1-RELATED"/>
    <property type="match status" value="1"/>
</dbReference>
<dbReference type="Pfam" id="PF00109">
    <property type="entry name" value="ketoacyl-synt"/>
    <property type="match status" value="1"/>
</dbReference>
<dbReference type="Gene3D" id="3.40.366.10">
    <property type="entry name" value="Malonyl-Coenzyme A Acyl Carrier Protein, domain 2"/>
    <property type="match status" value="1"/>
</dbReference>
<evidence type="ECO:0000313" key="8">
    <source>
        <dbReference type="Proteomes" id="UP001232992"/>
    </source>
</evidence>
<dbReference type="InterPro" id="IPR001227">
    <property type="entry name" value="Ac_transferase_dom_sf"/>
</dbReference>
<dbReference type="InterPro" id="IPR049552">
    <property type="entry name" value="PKS_DH_N"/>
</dbReference>
<feature type="region of interest" description="C-terminal hotdog fold" evidence="4">
    <location>
        <begin position="1491"/>
        <end position="1629"/>
    </location>
</feature>
<dbReference type="InterPro" id="IPR016035">
    <property type="entry name" value="Acyl_Trfase/lysoPLipase"/>
</dbReference>
<evidence type="ECO:0000256" key="1">
    <source>
        <dbReference type="ARBA" id="ARBA00022450"/>
    </source>
</evidence>
<dbReference type="Pfam" id="PF21089">
    <property type="entry name" value="PKS_DH_N"/>
    <property type="match status" value="1"/>
</dbReference>
<dbReference type="InterPro" id="IPR018201">
    <property type="entry name" value="Ketoacyl_synth_AS"/>
</dbReference>
<dbReference type="Pfam" id="PF22621">
    <property type="entry name" value="CurL-like_PKS_C"/>
    <property type="match status" value="1"/>
</dbReference>
<dbReference type="PROSITE" id="PS52004">
    <property type="entry name" value="KS3_2"/>
    <property type="match status" value="1"/>
</dbReference>
<dbReference type="InterPro" id="IPR057326">
    <property type="entry name" value="KR_dom"/>
</dbReference>
<feature type="domain" description="Ketosynthase family 3 (KS3)" evidence="5">
    <location>
        <begin position="7"/>
        <end position="422"/>
    </location>
</feature>
<keyword evidence="3" id="KW-0808">Transferase</keyword>
<name>A0ABT7BZL0_9CYAN</name>
<evidence type="ECO:0000259" key="6">
    <source>
        <dbReference type="PROSITE" id="PS52019"/>
    </source>
</evidence>
<dbReference type="SUPFAM" id="SSF52151">
    <property type="entry name" value="FabD/lysophospholipase-like"/>
    <property type="match status" value="1"/>
</dbReference>
<dbReference type="InterPro" id="IPR049551">
    <property type="entry name" value="PKS_DH_C"/>
</dbReference>
<dbReference type="RefSeq" id="WP_283758891.1">
    <property type="nucleotide sequence ID" value="NZ_JAQOSQ010000013.1"/>
</dbReference>
<dbReference type="SUPFAM" id="SSF55048">
    <property type="entry name" value="Probable ACP-binding domain of malonyl-CoA ACP transacylase"/>
    <property type="match status" value="1"/>
</dbReference>
<keyword evidence="8" id="KW-1185">Reference proteome</keyword>
<evidence type="ECO:0000256" key="3">
    <source>
        <dbReference type="ARBA" id="ARBA00022679"/>
    </source>
</evidence>
<dbReference type="PROSITE" id="PS00606">
    <property type="entry name" value="KS3_1"/>
    <property type="match status" value="1"/>
</dbReference>
<dbReference type="Gene3D" id="3.40.50.720">
    <property type="entry name" value="NAD(P)-binding Rossmann-like Domain"/>
    <property type="match status" value="1"/>
</dbReference>
<dbReference type="InterPro" id="IPR049900">
    <property type="entry name" value="PKS_mFAS_DH"/>
</dbReference>
<dbReference type="InterPro" id="IPR020807">
    <property type="entry name" value="PKS_DH"/>
</dbReference>
<dbReference type="Gene3D" id="3.30.70.3290">
    <property type="match status" value="1"/>
</dbReference>
<evidence type="ECO:0000313" key="7">
    <source>
        <dbReference type="EMBL" id="MDJ1184237.1"/>
    </source>
</evidence>
<feature type="domain" description="PKS/mFAS DH" evidence="6">
    <location>
        <begin position="1351"/>
        <end position="1629"/>
    </location>
</feature>
<dbReference type="InterPro" id="IPR014030">
    <property type="entry name" value="Ketoacyl_synth_N"/>
</dbReference>
<dbReference type="InterPro" id="IPR049490">
    <property type="entry name" value="C883_1060-like_KR_N"/>
</dbReference>
<evidence type="ECO:0000256" key="4">
    <source>
        <dbReference type="PROSITE-ProRule" id="PRU01363"/>
    </source>
</evidence>
<dbReference type="InterPro" id="IPR013968">
    <property type="entry name" value="PKS_KR"/>
</dbReference>
<dbReference type="Proteomes" id="UP001232992">
    <property type="component" value="Unassembled WGS sequence"/>
</dbReference>
<dbReference type="Pfam" id="PF21394">
    <property type="entry name" value="Beta-ketacyl_N"/>
    <property type="match status" value="1"/>
</dbReference>
<dbReference type="InterPro" id="IPR036291">
    <property type="entry name" value="NAD(P)-bd_dom_sf"/>
</dbReference>
<dbReference type="SMART" id="SM00825">
    <property type="entry name" value="PKS_KS"/>
    <property type="match status" value="1"/>
</dbReference>
<dbReference type="SUPFAM" id="SSF51735">
    <property type="entry name" value="NAD(P)-binding Rossmann-fold domains"/>
    <property type="match status" value="2"/>
</dbReference>
<organism evidence="7 8">
    <name type="scientific">Roseofilum casamattae BLCC-M143</name>
    <dbReference type="NCBI Taxonomy" id="3022442"/>
    <lineage>
        <taxon>Bacteria</taxon>
        <taxon>Bacillati</taxon>
        <taxon>Cyanobacteriota</taxon>
        <taxon>Cyanophyceae</taxon>
        <taxon>Desertifilales</taxon>
        <taxon>Desertifilaceae</taxon>
        <taxon>Roseofilum</taxon>
        <taxon>Roseofilum casamattae</taxon>
    </lineage>
</organism>
<dbReference type="InterPro" id="IPR020841">
    <property type="entry name" value="PKS_Beta-ketoAc_synthase_dom"/>
</dbReference>
<dbReference type="CDD" id="cd00833">
    <property type="entry name" value="PKS"/>
    <property type="match status" value="1"/>
</dbReference>
<dbReference type="InterPro" id="IPR014031">
    <property type="entry name" value="Ketoacyl_synth_C"/>
</dbReference>
<dbReference type="PROSITE" id="PS52019">
    <property type="entry name" value="PKS_MFAS_DH"/>
    <property type="match status" value="1"/>
</dbReference>
<feature type="active site" description="Proton donor; for dehydratase activity" evidence="4">
    <location>
        <position position="1553"/>
    </location>
</feature>
<dbReference type="CDD" id="cd08953">
    <property type="entry name" value="KR_2_SDR_x"/>
    <property type="match status" value="1"/>
</dbReference>
<dbReference type="InterPro" id="IPR042104">
    <property type="entry name" value="PKS_dehydratase_sf"/>
</dbReference>
<dbReference type="InterPro" id="IPR016036">
    <property type="entry name" value="Malonyl_transacylase_ACP-bd"/>
</dbReference>
<dbReference type="InterPro" id="IPR016039">
    <property type="entry name" value="Thiolase-like"/>
</dbReference>
<dbReference type="EMBL" id="JAQOSQ010000013">
    <property type="protein sequence ID" value="MDJ1184237.1"/>
    <property type="molecule type" value="Genomic_DNA"/>
</dbReference>
<dbReference type="InterPro" id="IPR050091">
    <property type="entry name" value="PKS_NRPS_Biosynth_Enz"/>
</dbReference>
<dbReference type="Pfam" id="PF08659">
    <property type="entry name" value="KR"/>
    <property type="match status" value="1"/>
</dbReference>
<dbReference type="Gene3D" id="3.30.70.250">
    <property type="entry name" value="Malonyl-CoA ACP transacylase, ACP-binding"/>
    <property type="match status" value="1"/>
</dbReference>
<evidence type="ECO:0000256" key="2">
    <source>
        <dbReference type="ARBA" id="ARBA00022553"/>
    </source>
</evidence>
<dbReference type="SUPFAM" id="SSF53901">
    <property type="entry name" value="Thiolase-like"/>
    <property type="match status" value="1"/>
</dbReference>
<keyword evidence="1" id="KW-0596">Phosphopantetheine</keyword>
<keyword evidence="2" id="KW-0597">Phosphoprotein</keyword>
<dbReference type="PANTHER" id="PTHR43775">
    <property type="entry name" value="FATTY ACID SYNTHASE"/>
    <property type="match status" value="1"/>
</dbReference>
<evidence type="ECO:0000259" key="5">
    <source>
        <dbReference type="PROSITE" id="PS52004"/>
    </source>
</evidence>
<sequence>MTSEYNGLEIAIIGLSGRFAQSETIDKFWQHLISGEELISVFTENEAGKKTVKAGSILDNVEYFDASFFGFSPREAEVMDPQHRLFLECAWEALEDAGYDSSREKRSIGVYAGVGMGYYLYYNLLPNPELLNSIGGLQRLIGVDKDYVPTRVSYKLDLKGPSVSVGTACSSSLVAVHLACQSLLSGECYMSLAAGVAVKVPQNELTLSPDEIISPDGHCRAFDAGANGTLGGNGIGTVVLKRLEDAIADRDYIYATIKGSAINNDGAGKIGYTAPSEEGQIRTIRTAQMVAEVHPESISYLEAHGTGTPLGDPIEIAAATRAFRRHTEKTNYCAIGSVKTNLGHLDAAAGIAGLIKTTLALDRQLIPPSINFTQPNPRIDFANSPFYINDKLQEWTRNGSPRRAGVSSFGIGGTNAHIILEEAPNPTPASTSRPWQLLLLSAKNAPALEKATQNLGQFLLANGDRNLADIAYTLQVGRREFSHRRAVVAENFAEAIAALANGAMSATPALDNPPVVFLFSGQGSQYINMAREVYESEPLFRQECDRCFEILQNHLDTDLRQLLYPTEAPGAEAKNTLKQTAIAQPALFVIEYALARLWISWGVRPQFLLGHSVGEYVAACLAGVFSLEDGLATIALRGRLMQACPQGTMLSVELGAQEVQSYLNEDLTLAVCNAPQLTVISGSGAAIEDLQKRLQEAGISCRPLHTSHAFHSPLMEDAIAPLLRHLEGVSLHPPEIPVISNVTGKELTSQQATDPQYWARHLRQTVRFSEGVAELLRDERSLFLEVGPGKTASTLVKQQGNGRIAIPSLPHPKDQISAEKCILSTLSRLWLAGVEVDWSGFYGDEKRDRLPLPTYPFQRQRYWVDAPETALQPTVMPPQSAKESPDSERLYAPKWTIAPLEKVAGNGEQLARVLVFSDRCGLGESLVQQLRDRGKTAVLVEIGEVFTRNGETGYAIAPNSTEDYAALFADLHDRNLLPTSLVHLWTIDPEGYPQKGLRDVDRDRDLGFFSLLEIARGLGKYKWSQPLQITAVTNNMQSVTSKEMVYPERATILGAVKVIPLEYPKFICRSLDFDLAALQNSDRAAEQLLAELTAADSICAYRQGERWLQAFTPVTLDAAAKSPRIKEGGAYLITGGLGGIGLSLARYLATTAQAKLLLTGRSALPPREEWDAWQGEETIGEKIRAVRELESLGAQVTVAGADVCDRSAMEKAIGEFRDRYGALHGIIHAAGVPGGGVIQRKTRETAREVLAPKVEGTLVLDEIVKDVPLDFFVLCSSLVSIKGGFGQVDYTAANAFLDAFAGYKTAADGTFTVAINWDAWQDVGMAARASQQNGNVSEKPSVSSLPLTPNHPLFENYSRDDRQIVYRSLLTPEKHWLLDEHRLQGRGIIPGTGYLEMALTAGLNALDRDNVPHRLRDRAVALNNVYFPTPLAVEDGKKREVQTILQPNSQGYKFQITATGETPIEGAIGSIFETKMPTETLNLQSLREHLNGETVKISGTNYDPLKGLIRFGNRWKNLVEFEWTESEGLATLELSERFASDLDSYRIHPALLDIAVHFLLGQLKDDSFYLPFSYKQLIYGGRLSRKIYSYAKLRDRTADSFKFDITIFDESGRVLIAIEEYTLRKFYAD</sequence>
<dbReference type="SMART" id="SM00826">
    <property type="entry name" value="PKS_DH"/>
    <property type="match status" value="1"/>
</dbReference>
<dbReference type="InterPro" id="IPR014043">
    <property type="entry name" value="Acyl_transferase_dom"/>
</dbReference>